<dbReference type="AlphaFoldDB" id="A0A354M6F8"/>
<dbReference type="Proteomes" id="UP000262954">
    <property type="component" value="Unassembled WGS sequence"/>
</dbReference>
<evidence type="ECO:0000313" key="2">
    <source>
        <dbReference type="Proteomes" id="UP000262954"/>
    </source>
</evidence>
<dbReference type="SUPFAM" id="SSF53098">
    <property type="entry name" value="Ribonuclease H-like"/>
    <property type="match status" value="1"/>
</dbReference>
<dbReference type="GO" id="GO:0016301">
    <property type="term" value="F:kinase activity"/>
    <property type="evidence" value="ECO:0007669"/>
    <property type="project" value="UniProtKB-KW"/>
</dbReference>
<sequence length="619" mass="72357">MDGKDIAEWYAVNGRLNDIMNRFNPYINAVYNDEDYIENDRFIQDYAFADGSALSAELAKKYRDALVWIAFLSKVRDKKTVLEMGYARAGVFWDDVEFALRSKSISLPKVYTKLQAKIREYIRRGAVCLISEKIGNTSAVKITDEAGEWLIAHFASPVERMTVERLFVLYNSVAGQMKWKPLVSSRTIQMFLNRPDVKPKWYGMRYGELKAKEKYVRQHKTVLPTCRDALWYSDGTKLNLYYLDEKGRIATCQVYEVMDAYSEVFLGYHISKSENYEAQYNAFKMAIKFAGYRPYELKYDNQGGHKRLQTGNFLEKVARLSINTAPYNGKSKTIESAFGRFQSGFMSGWNFTGQNITTKRLESKANMEFILANKNNLPNLENAIKQYLQYRTEWNNARHPKSGIPRLQMYRDSVNPKARKIELWDMVDLFWVRSAKPVTYTNAGITIRINNQKYTYEVFTEKGLPDTAFMLRNIDRKFYVYYDPDDLDNVKLFSVDKDSRFVADARPYIEVHRAKQDQDELDASFIKYQELEGKRQRVEMMQRTEDLMKKYGTHPEQNGLNMPPIKGLNMKNEKCKNRSVPVEIGGYEKEMSNLDELDLAEEYDKYINSKIDFDKYKDL</sequence>
<dbReference type="Gene3D" id="3.30.420.10">
    <property type="entry name" value="Ribonuclease H-like superfamily/Ribonuclease H"/>
    <property type="match status" value="1"/>
</dbReference>
<comment type="caution">
    <text evidence="1">The sequence shown here is derived from an EMBL/GenBank/DDBJ whole genome shotgun (WGS) entry which is preliminary data.</text>
</comment>
<keyword evidence="1" id="KW-0418">Kinase</keyword>
<dbReference type="InterPro" id="IPR012337">
    <property type="entry name" value="RNaseH-like_sf"/>
</dbReference>
<reference evidence="1 2" key="1">
    <citation type="journal article" date="2018" name="Nat. Biotechnol.">
        <title>A standardized bacterial taxonomy based on genome phylogeny substantially revises the tree of life.</title>
        <authorList>
            <person name="Parks D.H."/>
            <person name="Chuvochina M."/>
            <person name="Waite D.W."/>
            <person name="Rinke C."/>
            <person name="Skarshewski A."/>
            <person name="Chaumeil P.A."/>
            <person name="Hugenholtz P."/>
        </authorList>
    </citation>
    <scope>NUCLEOTIDE SEQUENCE [LARGE SCALE GENOMIC DNA]</scope>
    <source>
        <strain evidence="1">UBA11482</strain>
    </source>
</reference>
<dbReference type="GO" id="GO:0003676">
    <property type="term" value="F:nucleic acid binding"/>
    <property type="evidence" value="ECO:0007669"/>
    <property type="project" value="InterPro"/>
</dbReference>
<dbReference type="EMBL" id="DNWC01000171">
    <property type="protein sequence ID" value="HBJ10097.1"/>
    <property type="molecule type" value="Genomic_DNA"/>
</dbReference>
<accession>A0A354M6F8</accession>
<evidence type="ECO:0000313" key="1">
    <source>
        <dbReference type="EMBL" id="HBJ10097.1"/>
    </source>
</evidence>
<protein>
    <submittedName>
        <fullName evidence="1">Kinase</fullName>
    </submittedName>
</protein>
<dbReference type="InterPro" id="IPR036397">
    <property type="entry name" value="RNaseH_sf"/>
</dbReference>
<gene>
    <name evidence="1" type="ORF">DDY73_13950</name>
</gene>
<proteinExistence type="predicted"/>
<organism evidence="1 2">
    <name type="scientific">Coprobacter fastidiosus</name>
    <dbReference type="NCBI Taxonomy" id="1099853"/>
    <lineage>
        <taxon>Bacteria</taxon>
        <taxon>Pseudomonadati</taxon>
        <taxon>Bacteroidota</taxon>
        <taxon>Bacteroidia</taxon>
        <taxon>Bacteroidales</taxon>
        <taxon>Barnesiellaceae</taxon>
        <taxon>Coprobacter</taxon>
    </lineage>
</organism>
<name>A0A354M6F8_9BACT</name>
<keyword evidence="1" id="KW-0808">Transferase</keyword>